<dbReference type="Proteomes" id="UP000598146">
    <property type="component" value="Unassembled WGS sequence"/>
</dbReference>
<sequence length="435" mass="45106">MPSRQDELHSYQFSTQRVVAALVTHDPDPQRSPMRRAGTTALIGVLVAALVLGGTAAYGLFTGHTMTEATDPDAVLLEKGTGARYVYLPADGRLHPILNYTSGLLLAGGARPVLKTVRPEKLAEVPLGEPLGIPGAPDTLPAAEDLLAGGWSVCTERGRSTLLVGFTPPGDPAPAELGLLVRDEAGRTHLVHQNRRFLLAADRVDAVQRALGWYGRRPWPVAAAWADAIPAGPDLAAPVISDAGRPSVISGRRAGQVLTDGSQFAVVLRDGIAPVTETQARLLAPPADIGAEFRELRASATQISGGAGLPARVPRLVDEPARACVTLVGAGGEAGVRLNASFPPGAVPAGPTRVDRVHVARGRGAVVVAAASPDAPASSGTVHLVTDTGHRYPLAGRDLLARLGYPDSSPRQVPAQLVAYLPAGPALDPVRAGRP</sequence>
<feature type="transmembrane region" description="Helical" evidence="1">
    <location>
        <begin position="41"/>
        <end position="61"/>
    </location>
</feature>
<evidence type="ECO:0000256" key="1">
    <source>
        <dbReference type="SAM" id="Phobius"/>
    </source>
</evidence>
<organism evidence="2 3">
    <name type="scientific">Actinoplanes aureus</name>
    <dbReference type="NCBI Taxonomy" id="2792083"/>
    <lineage>
        <taxon>Bacteria</taxon>
        <taxon>Bacillati</taxon>
        <taxon>Actinomycetota</taxon>
        <taxon>Actinomycetes</taxon>
        <taxon>Micromonosporales</taxon>
        <taxon>Micromonosporaceae</taxon>
        <taxon>Actinoplanes</taxon>
    </lineage>
</organism>
<keyword evidence="3" id="KW-1185">Reference proteome</keyword>
<dbReference type="NCBIfam" id="TIGR03919">
    <property type="entry name" value="T7SS_EccB"/>
    <property type="match status" value="1"/>
</dbReference>
<dbReference type="PANTHER" id="PTHR40765:SF2">
    <property type="entry name" value="ESX-2 SECRETION SYSTEM ATPASE ECCB2"/>
    <property type="match status" value="1"/>
</dbReference>
<dbReference type="Gene3D" id="3.30.2390.20">
    <property type="entry name" value="Type VII secretion system EccB, repeat 1 domain"/>
    <property type="match status" value="1"/>
</dbReference>
<comment type="caution">
    <text evidence="2">The sequence shown here is derived from an EMBL/GenBank/DDBJ whole genome shotgun (WGS) entry which is preliminary data.</text>
</comment>
<dbReference type="Pfam" id="PF05108">
    <property type="entry name" value="T7SS_ESX1_EccB"/>
    <property type="match status" value="1"/>
</dbReference>
<dbReference type="RefSeq" id="WP_196412487.1">
    <property type="nucleotide sequence ID" value="NZ_JADQTO010000002.1"/>
</dbReference>
<keyword evidence="1" id="KW-1133">Transmembrane helix</keyword>
<keyword evidence="1" id="KW-0812">Transmembrane</keyword>
<proteinExistence type="predicted"/>
<evidence type="ECO:0000313" key="3">
    <source>
        <dbReference type="Proteomes" id="UP000598146"/>
    </source>
</evidence>
<dbReference type="InterPro" id="IPR007795">
    <property type="entry name" value="T7SS_EccB"/>
</dbReference>
<dbReference type="GO" id="GO:0005576">
    <property type="term" value="C:extracellular region"/>
    <property type="evidence" value="ECO:0007669"/>
    <property type="project" value="TreeGrafter"/>
</dbReference>
<gene>
    <name evidence="2" type="primary">eccB</name>
    <name evidence="2" type="ORF">I4J89_04285</name>
</gene>
<reference evidence="2" key="1">
    <citation type="submission" date="2020-11" db="EMBL/GenBank/DDBJ databases">
        <title>Isolation and identification of active actinomycetes.</title>
        <authorList>
            <person name="Sun X."/>
        </authorList>
    </citation>
    <scope>NUCLEOTIDE SEQUENCE</scope>
    <source>
        <strain evidence="2">NEAU-A11</strain>
    </source>
</reference>
<dbReference type="EMBL" id="JADQTO010000002">
    <property type="protein sequence ID" value="MBG0560684.1"/>
    <property type="molecule type" value="Genomic_DNA"/>
</dbReference>
<accession>A0A931FZR7</accession>
<dbReference type="InterPro" id="IPR044857">
    <property type="entry name" value="T7SS_EccB_R1"/>
</dbReference>
<dbReference type="PANTHER" id="PTHR40765">
    <property type="entry name" value="ESX-2 SECRETION SYSTEM ATPASE ECCB2"/>
    <property type="match status" value="1"/>
</dbReference>
<keyword evidence="1" id="KW-0472">Membrane</keyword>
<dbReference type="AlphaFoldDB" id="A0A931FZR7"/>
<evidence type="ECO:0000313" key="2">
    <source>
        <dbReference type="EMBL" id="MBG0560684.1"/>
    </source>
</evidence>
<protein>
    <submittedName>
        <fullName evidence="2">Type VII secretion protein EccB</fullName>
    </submittedName>
</protein>
<name>A0A931FZR7_9ACTN</name>